<comment type="caution">
    <text evidence="1">The sequence shown here is derived from an EMBL/GenBank/DDBJ whole genome shotgun (WGS) entry which is preliminary data.</text>
</comment>
<dbReference type="OrthoDB" id="6603515at2759"/>
<proteinExistence type="predicted"/>
<dbReference type="STRING" id="299467.A0A443S965"/>
<dbReference type="SUPFAM" id="SSF47473">
    <property type="entry name" value="EF-hand"/>
    <property type="match status" value="1"/>
</dbReference>
<dbReference type="AlphaFoldDB" id="A0A443S965"/>
<accession>A0A443S965</accession>
<evidence type="ECO:0000313" key="1">
    <source>
        <dbReference type="EMBL" id="RWS24057.1"/>
    </source>
</evidence>
<reference evidence="1 2" key="1">
    <citation type="journal article" date="2018" name="Gigascience">
        <title>Genomes of trombidid mites reveal novel predicted allergens and laterally-transferred genes associated with secondary metabolism.</title>
        <authorList>
            <person name="Dong X."/>
            <person name="Chaisiri K."/>
            <person name="Xia D."/>
            <person name="Armstrong S.D."/>
            <person name="Fang Y."/>
            <person name="Donnelly M.J."/>
            <person name="Kadowaki T."/>
            <person name="McGarry J.W."/>
            <person name="Darby A.C."/>
            <person name="Makepeace B.L."/>
        </authorList>
    </citation>
    <scope>NUCLEOTIDE SEQUENCE [LARGE SCALE GENOMIC DNA]</scope>
    <source>
        <strain evidence="1">UoL-UT</strain>
    </source>
</reference>
<dbReference type="Gene3D" id="1.10.238.10">
    <property type="entry name" value="EF-hand"/>
    <property type="match status" value="1"/>
</dbReference>
<dbReference type="InterPro" id="IPR011992">
    <property type="entry name" value="EF-hand-dom_pair"/>
</dbReference>
<evidence type="ECO:0000313" key="2">
    <source>
        <dbReference type="Proteomes" id="UP000288716"/>
    </source>
</evidence>
<name>A0A443S965_9ACAR</name>
<dbReference type="EMBL" id="NCKV01005452">
    <property type="protein sequence ID" value="RWS24057.1"/>
    <property type="molecule type" value="Genomic_DNA"/>
</dbReference>
<organism evidence="1 2">
    <name type="scientific">Leptotrombidium deliense</name>
    <dbReference type="NCBI Taxonomy" id="299467"/>
    <lineage>
        <taxon>Eukaryota</taxon>
        <taxon>Metazoa</taxon>
        <taxon>Ecdysozoa</taxon>
        <taxon>Arthropoda</taxon>
        <taxon>Chelicerata</taxon>
        <taxon>Arachnida</taxon>
        <taxon>Acari</taxon>
        <taxon>Acariformes</taxon>
        <taxon>Trombidiformes</taxon>
        <taxon>Prostigmata</taxon>
        <taxon>Anystina</taxon>
        <taxon>Parasitengona</taxon>
        <taxon>Trombiculoidea</taxon>
        <taxon>Trombiculidae</taxon>
        <taxon>Leptotrombidium</taxon>
    </lineage>
</organism>
<feature type="non-terminal residue" evidence="1">
    <location>
        <position position="1"/>
    </location>
</feature>
<gene>
    <name evidence="1" type="ORF">B4U80_04850</name>
</gene>
<dbReference type="VEuPathDB" id="VectorBase:LDEU007983"/>
<sequence>QQWKQLFDKIDPEGFGEIPWQDFLDAIITPEFQTFIEPPKQAALVAKAFENGRTSITFEEFVNVVSAYNSTTCNCKSNFWNCHAIWHHLFSVHNQLSWIIHSNCSI</sequence>
<protein>
    <submittedName>
        <fullName evidence="1">Rhomboid-related protein 3-like protein</fullName>
    </submittedName>
</protein>
<dbReference type="Proteomes" id="UP000288716">
    <property type="component" value="Unassembled WGS sequence"/>
</dbReference>
<keyword evidence="2" id="KW-1185">Reference proteome</keyword>